<accession>A0ABX0FBT1</accession>
<dbReference type="PANTHER" id="PTHR42713">
    <property type="entry name" value="HISTIDINE KINASE-RELATED"/>
    <property type="match status" value="1"/>
</dbReference>
<dbReference type="SUPFAM" id="SSF46689">
    <property type="entry name" value="Homeodomain-like"/>
    <property type="match status" value="2"/>
</dbReference>
<reference evidence="11 12" key="1">
    <citation type="submission" date="2020-01" db="EMBL/GenBank/DDBJ databases">
        <title>Polyphasic characterisation and genomic insights into a novel alkali tolerant bacterium VR-M41.</title>
        <authorList>
            <person name="Vemuluri V.R."/>
        </authorList>
    </citation>
    <scope>NUCLEOTIDE SEQUENCE [LARGE SCALE GENOMIC DNA]</scope>
    <source>
        <strain evidence="11 12">VR-M41</strain>
    </source>
</reference>
<feature type="domain" description="Response regulatory" evidence="10">
    <location>
        <begin position="4"/>
        <end position="121"/>
    </location>
</feature>
<dbReference type="PROSITE" id="PS50110">
    <property type="entry name" value="RESPONSE_REGULATORY"/>
    <property type="match status" value="1"/>
</dbReference>
<dbReference type="PANTHER" id="PTHR42713:SF3">
    <property type="entry name" value="TRANSCRIPTIONAL REGULATORY PROTEIN HPTR"/>
    <property type="match status" value="1"/>
</dbReference>
<dbReference type="Proteomes" id="UP000800303">
    <property type="component" value="Unassembled WGS sequence"/>
</dbReference>
<evidence type="ECO:0000259" key="10">
    <source>
        <dbReference type="PROSITE" id="PS50110"/>
    </source>
</evidence>
<evidence type="ECO:0000313" key="12">
    <source>
        <dbReference type="Proteomes" id="UP000800303"/>
    </source>
</evidence>
<protein>
    <submittedName>
        <fullName evidence="11">Response regulator transcription factor</fullName>
    </submittedName>
</protein>
<dbReference type="InterPro" id="IPR009057">
    <property type="entry name" value="Homeodomain-like_sf"/>
</dbReference>
<sequence length="528" mass="59023">MMYKVLIVDDEPMIREGLRTIVDWETEGFEIVDTASNGKEGLEKFGQIEPDLTIVDIRMPGMTGLDLIERVRKDNSSAHFLILSGYAEFDYAKRAIVSGVSGYLLKPVDEEELLDELRRVRELLQREQEARSARIEQESALPKAQIVEELLFEDEPLGEEQRAKLAGALGLSAPAYRIALLDAHGGIETESRQHAVFRQRLKESFEERGGDVLFSAGSHIGLLLVRRSHVEGGETLRSQLAEAAGDLEFHAACGPTVERLTDIASSFREAEQLLHARFFFESGSLIDRAAYEERFAAGDARGTDDEAEDGPQLGDKLYYALDIRSRDAVDKVLAELERTAVSRRMDEGAVRGEYSRTLSLALGKLSSSASSAAELAQNYHSLLLSDVNQAQSYGMLKRQVGDRLGELIDRFGGANKDTVLKQMIDFIRRNYSENLKLEVLAEMFGYNSGYLGKLFKNYTGEYFNAFVDKVRVDKAKELLGQGLKVHQVAARVGYSNADYFHSKFRKYVGTSPSAYRNEMHGEQQSGEQ</sequence>
<dbReference type="InterPro" id="IPR020449">
    <property type="entry name" value="Tscrpt_reg_AraC-type_HTH"/>
</dbReference>
<dbReference type="SUPFAM" id="SSF52172">
    <property type="entry name" value="CheY-like"/>
    <property type="match status" value="1"/>
</dbReference>
<dbReference type="Gene3D" id="1.10.10.60">
    <property type="entry name" value="Homeodomain-like"/>
    <property type="match status" value="2"/>
</dbReference>
<evidence type="ECO:0000256" key="6">
    <source>
        <dbReference type="ARBA" id="ARBA00023125"/>
    </source>
</evidence>
<dbReference type="PRINTS" id="PR00032">
    <property type="entry name" value="HTHARAC"/>
</dbReference>
<dbReference type="Pfam" id="PF12833">
    <property type="entry name" value="HTH_18"/>
    <property type="match status" value="1"/>
</dbReference>
<keyword evidence="12" id="KW-1185">Reference proteome</keyword>
<dbReference type="Gene3D" id="3.40.50.2300">
    <property type="match status" value="1"/>
</dbReference>
<dbReference type="InterPro" id="IPR011006">
    <property type="entry name" value="CheY-like_superfamily"/>
</dbReference>
<dbReference type="CDD" id="cd17536">
    <property type="entry name" value="REC_YesN-like"/>
    <property type="match status" value="1"/>
</dbReference>
<dbReference type="InterPro" id="IPR051552">
    <property type="entry name" value="HptR"/>
</dbReference>
<feature type="domain" description="HTH araC/xylS-type" evidence="9">
    <location>
        <begin position="421"/>
        <end position="518"/>
    </location>
</feature>
<dbReference type="PROSITE" id="PS01124">
    <property type="entry name" value="HTH_ARAC_FAMILY_2"/>
    <property type="match status" value="1"/>
</dbReference>
<keyword evidence="6" id="KW-0238">DNA-binding</keyword>
<keyword evidence="2" id="KW-0963">Cytoplasm</keyword>
<dbReference type="EMBL" id="JAAFGS010000011">
    <property type="protein sequence ID" value="NGZ77830.1"/>
    <property type="molecule type" value="Genomic_DNA"/>
</dbReference>
<dbReference type="SMART" id="SM00342">
    <property type="entry name" value="HTH_ARAC"/>
    <property type="match status" value="1"/>
</dbReference>
<gene>
    <name evidence="11" type="ORF">GYN08_21280</name>
</gene>
<evidence type="ECO:0000259" key="9">
    <source>
        <dbReference type="PROSITE" id="PS01124"/>
    </source>
</evidence>
<dbReference type="Pfam" id="PF17853">
    <property type="entry name" value="GGDEF_2"/>
    <property type="match status" value="1"/>
</dbReference>
<dbReference type="RefSeq" id="WP_166278998.1">
    <property type="nucleotide sequence ID" value="NZ_JAAFGS010000011.1"/>
</dbReference>
<comment type="caution">
    <text evidence="11">The sequence shown here is derived from an EMBL/GenBank/DDBJ whole genome shotgun (WGS) entry which is preliminary data.</text>
</comment>
<evidence type="ECO:0000256" key="2">
    <source>
        <dbReference type="ARBA" id="ARBA00022490"/>
    </source>
</evidence>
<comment type="subcellular location">
    <subcellularLocation>
        <location evidence="1">Cytoplasm</location>
    </subcellularLocation>
</comment>
<dbReference type="InterPro" id="IPR041522">
    <property type="entry name" value="CdaR_GGDEF"/>
</dbReference>
<evidence type="ECO:0000256" key="8">
    <source>
        <dbReference type="PROSITE-ProRule" id="PRU00169"/>
    </source>
</evidence>
<evidence type="ECO:0000313" key="11">
    <source>
        <dbReference type="EMBL" id="NGZ77830.1"/>
    </source>
</evidence>
<dbReference type="Pfam" id="PF00072">
    <property type="entry name" value="Response_reg"/>
    <property type="match status" value="1"/>
</dbReference>
<evidence type="ECO:0000256" key="7">
    <source>
        <dbReference type="ARBA" id="ARBA00023163"/>
    </source>
</evidence>
<name>A0ABX0FBT1_9BACL</name>
<organism evidence="11 12">
    <name type="scientific">Saccharibacillus alkalitolerans</name>
    <dbReference type="NCBI Taxonomy" id="2705290"/>
    <lineage>
        <taxon>Bacteria</taxon>
        <taxon>Bacillati</taxon>
        <taxon>Bacillota</taxon>
        <taxon>Bacilli</taxon>
        <taxon>Bacillales</taxon>
        <taxon>Paenibacillaceae</taxon>
        <taxon>Saccharibacillus</taxon>
    </lineage>
</organism>
<keyword evidence="3 8" id="KW-0597">Phosphoprotein</keyword>
<dbReference type="SMART" id="SM00448">
    <property type="entry name" value="REC"/>
    <property type="match status" value="1"/>
</dbReference>
<keyword evidence="5" id="KW-0805">Transcription regulation</keyword>
<feature type="modified residue" description="4-aspartylphosphate" evidence="8">
    <location>
        <position position="56"/>
    </location>
</feature>
<proteinExistence type="predicted"/>
<dbReference type="InterPro" id="IPR018062">
    <property type="entry name" value="HTH_AraC-typ_CS"/>
</dbReference>
<dbReference type="InterPro" id="IPR001789">
    <property type="entry name" value="Sig_transdc_resp-reg_receiver"/>
</dbReference>
<evidence type="ECO:0000256" key="5">
    <source>
        <dbReference type="ARBA" id="ARBA00023015"/>
    </source>
</evidence>
<dbReference type="PROSITE" id="PS00041">
    <property type="entry name" value="HTH_ARAC_FAMILY_1"/>
    <property type="match status" value="1"/>
</dbReference>
<dbReference type="InterPro" id="IPR018060">
    <property type="entry name" value="HTH_AraC"/>
</dbReference>
<evidence type="ECO:0000256" key="3">
    <source>
        <dbReference type="ARBA" id="ARBA00022553"/>
    </source>
</evidence>
<keyword evidence="4" id="KW-0902">Two-component regulatory system</keyword>
<keyword evidence="7" id="KW-0804">Transcription</keyword>
<evidence type="ECO:0000256" key="4">
    <source>
        <dbReference type="ARBA" id="ARBA00023012"/>
    </source>
</evidence>
<evidence type="ECO:0000256" key="1">
    <source>
        <dbReference type="ARBA" id="ARBA00004496"/>
    </source>
</evidence>